<evidence type="ECO:0000313" key="2">
    <source>
        <dbReference type="Proteomes" id="UP000829398"/>
    </source>
</evidence>
<dbReference type="Proteomes" id="UP000829398">
    <property type="component" value="Chromosome 7"/>
</dbReference>
<gene>
    <name evidence="1" type="ORF">KPL71_020700</name>
</gene>
<accession>A0ACB8J9V6</accession>
<keyword evidence="2" id="KW-1185">Reference proteome</keyword>
<dbReference type="EMBL" id="CM039176">
    <property type="protein sequence ID" value="KAH9714567.1"/>
    <property type="molecule type" value="Genomic_DNA"/>
</dbReference>
<name>A0ACB8J9V6_CITSI</name>
<organism evidence="1 2">
    <name type="scientific">Citrus sinensis</name>
    <name type="common">Sweet orange</name>
    <name type="synonym">Citrus aurantium var. sinensis</name>
    <dbReference type="NCBI Taxonomy" id="2711"/>
    <lineage>
        <taxon>Eukaryota</taxon>
        <taxon>Viridiplantae</taxon>
        <taxon>Streptophyta</taxon>
        <taxon>Embryophyta</taxon>
        <taxon>Tracheophyta</taxon>
        <taxon>Spermatophyta</taxon>
        <taxon>Magnoliopsida</taxon>
        <taxon>eudicotyledons</taxon>
        <taxon>Gunneridae</taxon>
        <taxon>Pentapetalae</taxon>
        <taxon>rosids</taxon>
        <taxon>malvids</taxon>
        <taxon>Sapindales</taxon>
        <taxon>Rutaceae</taxon>
        <taxon>Aurantioideae</taxon>
        <taxon>Citrus</taxon>
    </lineage>
</organism>
<sequence>MNEALLMKIGWGLISSPNSLWVKVLLSKYGLDHTLLPNVLPTKYGSYMWKAVGGIWPEVLKGIKWDIGNGNKVRFWWDNWATEDDPLHAFTLQPIPLEQVDECVARLTTDEGAWNWRLFANFLHHHLFLKIAAIKPPNVNVRMIKSYLALSKMMVNDEDSFWSFVWHWRGPQRIRTFMWVVGQNRLKTKVELFRRHIGADMSCARCGCFIENTLHALRDCPGAKHVWLALDWMLYNLKNLWKYEGFFDWTCLFEVTIWRLWFWRNQNLHNGVTNSTSNIVMDIKCHTEEIQKINQSFFVHADIKVEKHFGWVAPSWPWFKLNTDGTHKSSGLSNARGLIRNCHGEWIIGFGMNIGVGFITGAEIWGFYQGLCLA</sequence>
<protein>
    <submittedName>
        <fullName evidence="1">Ribonuclease H protein</fullName>
    </submittedName>
</protein>
<proteinExistence type="predicted"/>
<comment type="caution">
    <text evidence="1">The sequence shown here is derived from an EMBL/GenBank/DDBJ whole genome shotgun (WGS) entry which is preliminary data.</text>
</comment>
<evidence type="ECO:0000313" key="1">
    <source>
        <dbReference type="EMBL" id="KAH9714567.1"/>
    </source>
</evidence>
<reference evidence="2" key="1">
    <citation type="journal article" date="2023" name="Hortic. Res.">
        <title>A chromosome-level phased genome enabling allele-level studies in sweet orange: a case study on citrus Huanglongbing tolerance.</title>
        <authorList>
            <person name="Wu B."/>
            <person name="Yu Q."/>
            <person name="Deng Z."/>
            <person name="Duan Y."/>
            <person name="Luo F."/>
            <person name="Gmitter F. Jr."/>
        </authorList>
    </citation>
    <scope>NUCLEOTIDE SEQUENCE [LARGE SCALE GENOMIC DNA]</scope>
    <source>
        <strain evidence="2">cv. Valencia</strain>
    </source>
</reference>